<keyword evidence="4 6" id="KW-0547">Nucleotide-binding</keyword>
<dbReference type="SMART" id="SM00072">
    <property type="entry name" value="GuKc"/>
    <property type="match status" value="1"/>
</dbReference>
<evidence type="ECO:0000256" key="6">
    <source>
        <dbReference type="HAMAP-Rule" id="MF_00836"/>
    </source>
</evidence>
<evidence type="ECO:0000256" key="3">
    <source>
        <dbReference type="ARBA" id="ARBA00022679"/>
    </source>
</evidence>
<evidence type="ECO:0000259" key="7">
    <source>
        <dbReference type="PROSITE" id="PS50052"/>
    </source>
</evidence>
<dbReference type="EMBL" id="PVTQ01000006">
    <property type="protein sequence ID" value="PRY89362.1"/>
    <property type="molecule type" value="Genomic_DNA"/>
</dbReference>
<comment type="catalytic activity">
    <reaction evidence="1 6">
        <text>alpha-D-ribose 1,5-bisphosphate + ATP = 5-phospho-alpha-D-ribose 1-diphosphate + ADP</text>
        <dbReference type="Rhea" id="RHEA:20109"/>
        <dbReference type="ChEBI" id="CHEBI:30616"/>
        <dbReference type="ChEBI" id="CHEBI:58017"/>
        <dbReference type="ChEBI" id="CHEBI:68688"/>
        <dbReference type="ChEBI" id="CHEBI:456216"/>
        <dbReference type="EC" id="2.7.4.23"/>
    </reaction>
</comment>
<dbReference type="NCBIfam" id="TIGR02322">
    <property type="entry name" value="phosphon_PhnN"/>
    <property type="match status" value="1"/>
</dbReference>
<evidence type="ECO:0000313" key="8">
    <source>
        <dbReference type="EMBL" id="PRY89362.1"/>
    </source>
</evidence>
<gene>
    <name evidence="6" type="primary">phnN</name>
    <name evidence="8" type="ORF">CLV74_10664</name>
</gene>
<dbReference type="InterPro" id="IPR012699">
    <property type="entry name" value="PhnN"/>
</dbReference>
<keyword evidence="8" id="KW-0418">Kinase</keyword>
<dbReference type="GO" id="GO:0033863">
    <property type="term" value="F:ribose 1,5-bisphosphate phosphokinase activity"/>
    <property type="evidence" value="ECO:0007669"/>
    <property type="project" value="UniProtKB-UniRule"/>
</dbReference>
<evidence type="ECO:0000256" key="2">
    <source>
        <dbReference type="ARBA" id="ARBA00005069"/>
    </source>
</evidence>
<organism evidence="8 9">
    <name type="scientific">Donghicola tyrosinivorans</name>
    <dbReference type="NCBI Taxonomy" id="1652492"/>
    <lineage>
        <taxon>Bacteria</taxon>
        <taxon>Pseudomonadati</taxon>
        <taxon>Pseudomonadota</taxon>
        <taxon>Alphaproteobacteria</taxon>
        <taxon>Rhodobacterales</taxon>
        <taxon>Roseobacteraceae</taxon>
        <taxon>Donghicola</taxon>
    </lineage>
</organism>
<feature type="domain" description="Guanylate kinase-like" evidence="7">
    <location>
        <begin position="4"/>
        <end position="177"/>
    </location>
</feature>
<keyword evidence="9" id="KW-1185">Reference proteome</keyword>
<dbReference type="GO" id="GO:0019634">
    <property type="term" value="P:organic phosphonate metabolic process"/>
    <property type="evidence" value="ECO:0007669"/>
    <property type="project" value="UniProtKB-UniRule"/>
</dbReference>
<dbReference type="Gene3D" id="3.40.50.300">
    <property type="entry name" value="P-loop containing nucleotide triphosphate hydrolases"/>
    <property type="match status" value="1"/>
</dbReference>
<dbReference type="PANTHER" id="PTHR23117">
    <property type="entry name" value="GUANYLATE KINASE-RELATED"/>
    <property type="match status" value="1"/>
</dbReference>
<dbReference type="GO" id="GO:0006015">
    <property type="term" value="P:5-phosphoribose 1-diphosphate biosynthetic process"/>
    <property type="evidence" value="ECO:0007669"/>
    <property type="project" value="UniProtKB-UniRule"/>
</dbReference>
<dbReference type="GO" id="GO:0005524">
    <property type="term" value="F:ATP binding"/>
    <property type="evidence" value="ECO:0007669"/>
    <property type="project" value="UniProtKB-KW"/>
</dbReference>
<comment type="pathway">
    <text evidence="2 6">Metabolic intermediate biosynthesis; 5-phospho-alpha-D-ribose 1-diphosphate biosynthesis; 5-phospho-alpha-D-ribose 1-diphosphate from D-ribose 5-phosphate (route II): step 3/3.</text>
</comment>
<dbReference type="AlphaFoldDB" id="A0A2T0WRN8"/>
<dbReference type="PANTHER" id="PTHR23117:SF8">
    <property type="entry name" value="RIBOSE 1,5-BISPHOSPHATE PHOSPHOKINASE PHNN"/>
    <property type="match status" value="1"/>
</dbReference>
<dbReference type="UniPathway" id="UPA00087">
    <property type="reaction ID" value="UER00175"/>
</dbReference>
<evidence type="ECO:0000256" key="1">
    <source>
        <dbReference type="ARBA" id="ARBA00000373"/>
    </source>
</evidence>
<proteinExistence type="inferred from homology"/>
<dbReference type="SUPFAM" id="SSF52540">
    <property type="entry name" value="P-loop containing nucleoside triphosphate hydrolases"/>
    <property type="match status" value="1"/>
</dbReference>
<comment type="function">
    <text evidence="6">Catalyzes the phosphorylation of ribose 1,5-bisphosphate to 5-phospho-D-ribosyl alpha-1-diphosphate (PRPP).</text>
</comment>
<evidence type="ECO:0000256" key="5">
    <source>
        <dbReference type="ARBA" id="ARBA00022840"/>
    </source>
</evidence>
<feature type="binding site" evidence="6">
    <location>
        <begin position="11"/>
        <end position="18"/>
    </location>
    <ligand>
        <name>ATP</name>
        <dbReference type="ChEBI" id="CHEBI:30616"/>
    </ligand>
</feature>
<evidence type="ECO:0000313" key="9">
    <source>
        <dbReference type="Proteomes" id="UP000238392"/>
    </source>
</evidence>
<dbReference type="EC" id="2.7.4.23" evidence="6"/>
<dbReference type="HAMAP" id="MF_00836">
    <property type="entry name" value="PhnN"/>
    <property type="match status" value="1"/>
</dbReference>
<dbReference type="Proteomes" id="UP000238392">
    <property type="component" value="Unassembled WGS sequence"/>
</dbReference>
<sequence length="189" mass="20310">MMAGRLFAIVGPSGAGKDTLIEAARDRLPDLVVTKRVITRPTKAGGEDFEGVTEAEFDRRRDAGAFVIHWQAHGLSYGIPASIRAELEAGKTVIFNGSRAALGRAKAQFEALEVILITAKPEVLASRLTARGRETREDIMQRLSRADMSVPAGLPVHRIDNNGALEDAVHQLVTLLGQEAFAPAQSSLS</sequence>
<dbReference type="InterPro" id="IPR008145">
    <property type="entry name" value="GK/Ca_channel_bsu"/>
</dbReference>
<name>A0A2T0WRN8_9RHOB</name>
<dbReference type="InterPro" id="IPR008144">
    <property type="entry name" value="Guanylate_kin-like_dom"/>
</dbReference>
<reference evidence="8 9" key="1">
    <citation type="submission" date="2018-03" db="EMBL/GenBank/DDBJ databases">
        <title>Genomic Encyclopedia of Archaeal and Bacterial Type Strains, Phase II (KMG-II): from individual species to whole genera.</title>
        <authorList>
            <person name="Goeker M."/>
        </authorList>
    </citation>
    <scope>NUCLEOTIDE SEQUENCE [LARGE SCALE GENOMIC DNA]</scope>
    <source>
        <strain evidence="8 9">DSM 100212</strain>
    </source>
</reference>
<keyword evidence="5 6" id="KW-0067">ATP-binding</keyword>
<accession>A0A2T0WRN8</accession>
<protein>
    <recommendedName>
        <fullName evidence="6">Ribose 1,5-bisphosphate phosphokinase PhnN</fullName>
        <ecNumber evidence="6">2.7.4.23</ecNumber>
    </recommendedName>
    <alternativeName>
        <fullName evidence="6">Ribose 1,5-bisphosphokinase</fullName>
    </alternativeName>
</protein>
<dbReference type="GO" id="GO:0005829">
    <property type="term" value="C:cytosol"/>
    <property type="evidence" value="ECO:0007669"/>
    <property type="project" value="TreeGrafter"/>
</dbReference>
<comment type="caution">
    <text evidence="8">The sequence shown here is derived from an EMBL/GenBank/DDBJ whole genome shotgun (WGS) entry which is preliminary data.</text>
</comment>
<keyword evidence="3 6" id="KW-0808">Transferase</keyword>
<evidence type="ECO:0000256" key="4">
    <source>
        <dbReference type="ARBA" id="ARBA00022741"/>
    </source>
</evidence>
<comment type="similarity">
    <text evidence="6">Belongs to the ribose 1,5-bisphosphokinase family.</text>
</comment>
<dbReference type="InterPro" id="IPR027417">
    <property type="entry name" value="P-loop_NTPase"/>
</dbReference>
<dbReference type="Pfam" id="PF00625">
    <property type="entry name" value="Guanylate_kin"/>
    <property type="match status" value="1"/>
</dbReference>
<dbReference type="PROSITE" id="PS50052">
    <property type="entry name" value="GUANYLATE_KINASE_2"/>
    <property type="match status" value="1"/>
</dbReference>